<reference evidence="2 3" key="1">
    <citation type="submission" date="2022-08" db="EMBL/GenBank/DDBJ databases">
        <title>Polyphasic taxonomy analysis of Qipengyuania sp.RS5-5.</title>
        <authorList>
            <person name="Xamxidin M."/>
            <person name="Wu M."/>
        </authorList>
    </citation>
    <scope>NUCLEOTIDE SEQUENCE [LARGE SCALE GENOMIC DNA]</scope>
    <source>
        <strain evidence="2 3">RS5-5</strain>
    </source>
</reference>
<feature type="chain" id="PRO_5045214171" description="Cytochrome c family protein" evidence="1">
    <location>
        <begin position="27"/>
        <end position="528"/>
    </location>
</feature>
<comment type="caution">
    <text evidence="2">The sequence shown here is derived from an EMBL/GenBank/DDBJ whole genome shotgun (WGS) entry which is preliminary data.</text>
</comment>
<evidence type="ECO:0000256" key="1">
    <source>
        <dbReference type="SAM" id="SignalP"/>
    </source>
</evidence>
<feature type="signal peptide" evidence="1">
    <location>
        <begin position="1"/>
        <end position="26"/>
    </location>
</feature>
<evidence type="ECO:0000313" key="3">
    <source>
        <dbReference type="Proteomes" id="UP001206067"/>
    </source>
</evidence>
<name>A0ABT1XT90_9SPHN</name>
<sequence length="528" mass="57191">MGFQFSLPKNFRSTAVLLSASALALAACEQVGTGDNPANALVEFCSSPAAMPTGFDYPQSAEILADWTAERNEAKAREHGWNLFAGLQQDAGGQWTWRSWCTARQAFDGQVAAADPAAGSEPAKLAATASVHGNLPMRAFKLDNGPTTGDEPINFDPAPQYAIPQPVLDWLAEEGKTEACVIPASGNNSASLAHGPQFQNNGDVMVAGVIYNQDAYDWIRKEQLYQPATLESLLPASDKTAQIAALPSGSIVLKPMMWPVPKDGVSALPLWDDYYKPDGGQYAGFEIQRQWNRAVAVSLGEAEVPERLTFLEKAGVTLGGARLGPNVYDEFETVGIDQFYHFEPDVGSMDACDRAILDQSAYYAYGRTFQQGDALALVAMHIMTKEQPSWTFQSVWWSDRPDEGMHAANRPDLPDAKGPWRHYLMTSTYGWPEEKGGSTWPIAYNPYIELAAAHPVATNCQNCHARAAWPNANNQGYLAPDGPGALDVFSYDGNAIFNGLIGVDSLWSLSDRVPVPKDKPTAAPSPAP</sequence>
<evidence type="ECO:0000313" key="2">
    <source>
        <dbReference type="EMBL" id="MCR2833880.1"/>
    </source>
</evidence>
<proteinExistence type="predicted"/>
<organism evidence="2 3">
    <name type="scientific">Parerythrobacter lacustris</name>
    <dbReference type="NCBI Taxonomy" id="2969984"/>
    <lineage>
        <taxon>Bacteria</taxon>
        <taxon>Pseudomonadati</taxon>
        <taxon>Pseudomonadota</taxon>
        <taxon>Alphaproteobacteria</taxon>
        <taxon>Sphingomonadales</taxon>
        <taxon>Erythrobacteraceae</taxon>
        <taxon>Parerythrobacter</taxon>
    </lineage>
</organism>
<dbReference type="Proteomes" id="UP001206067">
    <property type="component" value="Unassembled WGS sequence"/>
</dbReference>
<accession>A0ABT1XT90</accession>
<keyword evidence="3" id="KW-1185">Reference proteome</keyword>
<protein>
    <recommendedName>
        <fullName evidence="4">Cytochrome c family protein</fullName>
    </recommendedName>
</protein>
<evidence type="ECO:0008006" key="4">
    <source>
        <dbReference type="Google" id="ProtNLM"/>
    </source>
</evidence>
<dbReference type="RefSeq" id="WP_257595658.1">
    <property type="nucleotide sequence ID" value="NZ_JANKHH010000004.1"/>
</dbReference>
<dbReference type="EMBL" id="JANKHH010000004">
    <property type="protein sequence ID" value="MCR2833880.1"/>
    <property type="molecule type" value="Genomic_DNA"/>
</dbReference>
<gene>
    <name evidence="2" type="ORF">NSO95_07965</name>
</gene>
<keyword evidence="1" id="KW-0732">Signal</keyword>